<name>A0A3A8PIP2_9BACT</name>
<dbReference type="SMART" id="SM00195">
    <property type="entry name" value="DSPc"/>
    <property type="match status" value="1"/>
</dbReference>
<sequence>MRVKERELNLDWVTPLLAVGGSYPMDAAAHLAQKLGVRHVVDVRVECQDDEHVLSEHGITFLHLPTVDMRAIQLRMIHDGVAWVRERLMREQKVLIHCEHGIGRSALLALCVLVDQGLEPLEALELAKTRRPCVSPSPEQLGAFIAYTQDVHVNRSVAWPVPTLEALGTIAYRHLRAGMETTGGS</sequence>
<dbReference type="PANTHER" id="PTHR47216:SF4">
    <property type="entry name" value="OS01G0859400 PROTEIN"/>
    <property type="match status" value="1"/>
</dbReference>
<dbReference type="InterPro" id="IPR000340">
    <property type="entry name" value="Dual-sp_phosphatase_cat-dom"/>
</dbReference>
<evidence type="ECO:0000313" key="5">
    <source>
        <dbReference type="EMBL" id="RKH55889.1"/>
    </source>
</evidence>
<feature type="domain" description="Tyrosine-protein phosphatase" evidence="3">
    <location>
        <begin position="9"/>
        <end position="153"/>
    </location>
</feature>
<evidence type="ECO:0000313" key="6">
    <source>
        <dbReference type="Proteomes" id="UP000267003"/>
    </source>
</evidence>
<comment type="caution">
    <text evidence="5">The sequence shown here is derived from an EMBL/GenBank/DDBJ whole genome shotgun (WGS) entry which is preliminary data.</text>
</comment>
<keyword evidence="1" id="KW-0378">Hydrolase</keyword>
<keyword evidence="6" id="KW-1185">Reference proteome</keyword>
<dbReference type="EMBL" id="RAWK01000308">
    <property type="protein sequence ID" value="RKH55889.1"/>
    <property type="molecule type" value="Genomic_DNA"/>
</dbReference>
<dbReference type="InterPro" id="IPR029021">
    <property type="entry name" value="Prot-tyrosine_phosphatase-like"/>
</dbReference>
<dbReference type="PROSITE" id="PS50054">
    <property type="entry name" value="TYR_PHOSPHATASE_DUAL"/>
    <property type="match status" value="1"/>
</dbReference>
<evidence type="ECO:0000259" key="4">
    <source>
        <dbReference type="PROSITE" id="PS50056"/>
    </source>
</evidence>
<dbReference type="InterPro" id="IPR000387">
    <property type="entry name" value="Tyr_Pase_dom"/>
</dbReference>
<dbReference type="GO" id="GO:0004721">
    <property type="term" value="F:phosphoprotein phosphatase activity"/>
    <property type="evidence" value="ECO:0007669"/>
    <property type="project" value="UniProtKB-KW"/>
</dbReference>
<accession>A0A3A8PIP2</accession>
<proteinExistence type="predicted"/>
<evidence type="ECO:0000256" key="1">
    <source>
        <dbReference type="ARBA" id="ARBA00022801"/>
    </source>
</evidence>
<evidence type="ECO:0000256" key="2">
    <source>
        <dbReference type="ARBA" id="ARBA00022912"/>
    </source>
</evidence>
<dbReference type="OrthoDB" id="9806482at2"/>
<evidence type="ECO:0000259" key="3">
    <source>
        <dbReference type="PROSITE" id="PS50054"/>
    </source>
</evidence>
<dbReference type="PANTHER" id="PTHR47216">
    <property type="match status" value="1"/>
</dbReference>
<dbReference type="PROSITE" id="PS00383">
    <property type="entry name" value="TYR_PHOSPHATASE_1"/>
    <property type="match status" value="1"/>
</dbReference>
<keyword evidence="2" id="KW-0904">Protein phosphatase</keyword>
<dbReference type="InterPro" id="IPR016130">
    <property type="entry name" value="Tyr_Pase_AS"/>
</dbReference>
<dbReference type="PROSITE" id="PS50056">
    <property type="entry name" value="TYR_PHOSPHATASE_2"/>
    <property type="match status" value="1"/>
</dbReference>
<organism evidence="5 6">
    <name type="scientific">Corallococcus aberystwythensis</name>
    <dbReference type="NCBI Taxonomy" id="2316722"/>
    <lineage>
        <taxon>Bacteria</taxon>
        <taxon>Pseudomonadati</taxon>
        <taxon>Myxococcota</taxon>
        <taxon>Myxococcia</taxon>
        <taxon>Myxococcales</taxon>
        <taxon>Cystobacterineae</taxon>
        <taxon>Myxococcaceae</taxon>
        <taxon>Corallococcus</taxon>
    </lineage>
</organism>
<gene>
    <name evidence="5" type="ORF">D7W81_35270</name>
</gene>
<dbReference type="AlphaFoldDB" id="A0A3A8PIP2"/>
<dbReference type="SUPFAM" id="SSF52799">
    <property type="entry name" value="(Phosphotyrosine protein) phosphatases II"/>
    <property type="match status" value="1"/>
</dbReference>
<dbReference type="Pfam" id="PF00782">
    <property type="entry name" value="DSPc"/>
    <property type="match status" value="1"/>
</dbReference>
<feature type="domain" description="Tyrosine specific protein phosphatases" evidence="4">
    <location>
        <begin position="75"/>
        <end position="142"/>
    </location>
</feature>
<reference evidence="6" key="1">
    <citation type="submission" date="2018-09" db="EMBL/GenBank/DDBJ databases">
        <authorList>
            <person name="Livingstone P.G."/>
            <person name="Whitworth D.E."/>
        </authorList>
    </citation>
    <scope>NUCLEOTIDE SEQUENCE [LARGE SCALE GENOMIC DNA]</scope>
    <source>
        <strain evidence="6">AB050A</strain>
    </source>
</reference>
<dbReference type="Gene3D" id="3.90.190.10">
    <property type="entry name" value="Protein tyrosine phosphatase superfamily"/>
    <property type="match status" value="1"/>
</dbReference>
<dbReference type="InterPro" id="IPR020422">
    <property type="entry name" value="TYR_PHOSPHATASE_DUAL_dom"/>
</dbReference>
<dbReference type="RefSeq" id="WP_120559780.1">
    <property type="nucleotide sequence ID" value="NZ_RAWK01000308.1"/>
</dbReference>
<dbReference type="CDD" id="cd14498">
    <property type="entry name" value="DSP"/>
    <property type="match status" value="1"/>
</dbReference>
<protein>
    <submittedName>
        <fullName evidence="5">Protein phosphatase</fullName>
    </submittedName>
</protein>
<dbReference type="Proteomes" id="UP000267003">
    <property type="component" value="Unassembled WGS sequence"/>
</dbReference>